<keyword evidence="2" id="KW-1185">Reference proteome</keyword>
<dbReference type="EMBL" id="BAABGQ010000016">
    <property type="protein sequence ID" value="GAA4509407.1"/>
    <property type="molecule type" value="Genomic_DNA"/>
</dbReference>
<evidence type="ECO:0000313" key="1">
    <source>
        <dbReference type="EMBL" id="GAA4509407.1"/>
    </source>
</evidence>
<dbReference type="Proteomes" id="UP001501243">
    <property type="component" value="Unassembled WGS sequence"/>
</dbReference>
<protein>
    <recommendedName>
        <fullName evidence="3">Secreted protein</fullName>
    </recommendedName>
</protein>
<evidence type="ECO:0000313" key="2">
    <source>
        <dbReference type="Proteomes" id="UP001501243"/>
    </source>
</evidence>
<name>A0ABP8QU80_9BACT</name>
<sequence>MVIFAGSFLVPVPLRFLLRLLILLLGIFYLDTVCQTDAEDARAYYARGIQEYVAAPEAVAVVAPTVRPTARARVWGGVEMSRRRTRWQRQRVALATPCPRPALPPIQRWLRWGVLQV</sequence>
<accession>A0ABP8QU80</accession>
<comment type="caution">
    <text evidence="1">The sequence shown here is derived from an EMBL/GenBank/DDBJ whole genome shotgun (WGS) entry which is preliminary data.</text>
</comment>
<proteinExistence type="predicted"/>
<reference evidence="2" key="1">
    <citation type="journal article" date="2019" name="Int. J. Syst. Evol. Microbiol.">
        <title>The Global Catalogue of Microorganisms (GCM) 10K type strain sequencing project: providing services to taxonomists for standard genome sequencing and annotation.</title>
        <authorList>
            <consortium name="The Broad Institute Genomics Platform"/>
            <consortium name="The Broad Institute Genome Sequencing Center for Infectious Disease"/>
            <person name="Wu L."/>
            <person name="Ma J."/>
        </authorList>
    </citation>
    <scope>NUCLEOTIDE SEQUENCE [LARGE SCALE GENOMIC DNA]</scope>
    <source>
        <strain evidence="2">JCM 17841</strain>
    </source>
</reference>
<gene>
    <name evidence="1" type="ORF">GCM10023172_42860</name>
</gene>
<organism evidence="1 2">
    <name type="scientific">Hymenobacter ginsengisoli</name>
    <dbReference type="NCBI Taxonomy" id="1051626"/>
    <lineage>
        <taxon>Bacteria</taxon>
        <taxon>Pseudomonadati</taxon>
        <taxon>Bacteroidota</taxon>
        <taxon>Cytophagia</taxon>
        <taxon>Cytophagales</taxon>
        <taxon>Hymenobacteraceae</taxon>
        <taxon>Hymenobacter</taxon>
    </lineage>
</organism>
<evidence type="ECO:0008006" key="3">
    <source>
        <dbReference type="Google" id="ProtNLM"/>
    </source>
</evidence>